<keyword evidence="5" id="KW-0121">Carboxypeptidase</keyword>
<evidence type="ECO:0000256" key="5">
    <source>
        <dbReference type="ARBA" id="ARBA00022645"/>
    </source>
</evidence>
<feature type="active site" description="Proton acceptor" evidence="13">
    <location>
        <position position="63"/>
    </location>
</feature>
<comment type="caution">
    <text evidence="20">The sequence shown here is derived from an EMBL/GenBank/DDBJ whole genome shotgun (WGS) entry which is preliminary data.</text>
</comment>
<proteinExistence type="inferred from homology"/>
<keyword evidence="8" id="KW-0378">Hydrolase</keyword>
<dbReference type="GO" id="GO:0009252">
    <property type="term" value="P:peptidoglycan biosynthetic process"/>
    <property type="evidence" value="ECO:0007669"/>
    <property type="project" value="UniProtKB-UniPathway"/>
</dbReference>
<dbReference type="EMBL" id="ADKX01000039">
    <property type="protein sequence ID" value="EFW04102.1"/>
    <property type="molecule type" value="Genomic_DNA"/>
</dbReference>
<reference evidence="20 21" key="1">
    <citation type="submission" date="2010-12" db="EMBL/GenBank/DDBJ databases">
        <title>The Genome Sequence of Coprobacillus sp. strain 29_1.</title>
        <authorList>
            <consortium name="The Broad Institute Genome Sequencing Platform"/>
            <person name="Earl A."/>
            <person name="Ward D."/>
            <person name="Feldgarden M."/>
            <person name="Gevers D."/>
            <person name="Daigneault M."/>
            <person name="Sibley C.D."/>
            <person name="White A."/>
            <person name="Strauss J."/>
            <person name="Allen-Vercoe E."/>
            <person name="Young S.K."/>
            <person name="Zeng Q."/>
            <person name="Gargeya S."/>
            <person name="Fitzgerald M."/>
            <person name="Haas B."/>
            <person name="Abouelleil A."/>
            <person name="Alvarado L."/>
            <person name="Arachchi H.M."/>
            <person name="Berlin A."/>
            <person name="Brown A."/>
            <person name="Chapman S.B."/>
            <person name="Chen Z."/>
            <person name="Dunbar C."/>
            <person name="Freedman E."/>
            <person name="Gearin G."/>
            <person name="Gellesch M."/>
            <person name="Goldberg J."/>
            <person name="Griggs A."/>
            <person name="Gujja S."/>
            <person name="Heilman E."/>
            <person name="Heiman D."/>
            <person name="Howarth C."/>
            <person name="Larson L."/>
            <person name="Lui A."/>
            <person name="MacDonald P.J.P."/>
            <person name="Mehta T."/>
            <person name="Montmayeur A."/>
            <person name="Murphy C."/>
            <person name="Neiman D."/>
            <person name="Pearson M."/>
            <person name="Priest M."/>
            <person name="Roberts A."/>
            <person name="Saif S."/>
            <person name="Shea T."/>
            <person name="Shenoy N."/>
            <person name="Sisk P."/>
            <person name="Stolte C."/>
            <person name="Sykes S."/>
            <person name="White J."/>
            <person name="Yandava C."/>
            <person name="Nusbaum C."/>
            <person name="Birren B."/>
        </authorList>
    </citation>
    <scope>NUCLEOTIDE SEQUENCE [LARGE SCALE GENOMIC DNA]</scope>
    <source>
        <strain evidence="20 21">29_1</strain>
    </source>
</reference>
<dbReference type="GO" id="GO:0009002">
    <property type="term" value="F:serine-type D-Ala-D-Ala carboxypeptidase activity"/>
    <property type="evidence" value="ECO:0007669"/>
    <property type="project" value="UniProtKB-EC"/>
</dbReference>
<protein>
    <recommendedName>
        <fullName evidence="4">serine-type D-Ala-D-Ala carboxypeptidase</fullName>
        <ecNumber evidence="4">3.4.16.4</ecNumber>
    </recommendedName>
</protein>
<dbReference type="HOGENOM" id="CLU_027070_7_3_9"/>
<keyword evidence="16" id="KW-0472">Membrane</keyword>
<dbReference type="InterPro" id="IPR018044">
    <property type="entry name" value="Peptidase_S11"/>
</dbReference>
<dbReference type="InterPro" id="IPR012338">
    <property type="entry name" value="Beta-lactam/transpept-like"/>
</dbReference>
<keyword evidence="16" id="KW-0812">Transmembrane</keyword>
<dbReference type="GeneID" id="78227974"/>
<name>E7GC93_9FIRM</name>
<evidence type="ECO:0000256" key="10">
    <source>
        <dbReference type="ARBA" id="ARBA00022984"/>
    </source>
</evidence>
<dbReference type="GO" id="GO:0008360">
    <property type="term" value="P:regulation of cell shape"/>
    <property type="evidence" value="ECO:0007669"/>
    <property type="project" value="UniProtKB-KW"/>
</dbReference>
<dbReference type="UniPathway" id="UPA00219"/>
<dbReference type="InterPro" id="IPR012907">
    <property type="entry name" value="Peptidase_S11_C"/>
</dbReference>
<keyword evidence="9" id="KW-0133">Cell shape</keyword>
<dbReference type="AlphaFoldDB" id="E7GC93"/>
<feature type="domain" description="Peptidase S11 D-Ala-D-Ala carboxypeptidase A C-terminal" evidence="19">
    <location>
        <begin position="280"/>
        <end position="360"/>
    </location>
</feature>
<evidence type="ECO:0000259" key="19">
    <source>
        <dbReference type="Pfam" id="PF07943"/>
    </source>
</evidence>
<evidence type="ECO:0000256" key="2">
    <source>
        <dbReference type="ARBA" id="ARBA00004752"/>
    </source>
</evidence>
<dbReference type="Proteomes" id="UP000003157">
    <property type="component" value="Unassembled WGS sequence"/>
</dbReference>
<keyword evidence="6" id="KW-0645">Protease</keyword>
<dbReference type="STRING" id="100884.GCA_000269565_00036"/>
<gene>
    <name evidence="20" type="ORF">HMPREF9488_02385</name>
</gene>
<feature type="active site" evidence="13">
    <location>
        <position position="120"/>
    </location>
</feature>
<keyword evidence="10" id="KW-0573">Peptidoglycan synthesis</keyword>
<organism evidence="20 21">
    <name type="scientific">Coprobacillus cateniformis</name>
    <dbReference type="NCBI Taxonomy" id="100884"/>
    <lineage>
        <taxon>Bacteria</taxon>
        <taxon>Bacillati</taxon>
        <taxon>Bacillota</taxon>
        <taxon>Erysipelotrichia</taxon>
        <taxon>Erysipelotrichales</taxon>
        <taxon>Coprobacillaceae</taxon>
        <taxon>Coprobacillus</taxon>
    </lineage>
</organism>
<dbReference type="EC" id="3.4.16.4" evidence="4"/>
<accession>E7GC93</accession>
<keyword evidence="7 17" id="KW-0732">Signal</keyword>
<sequence length="406" mass="45910">MKKIVSSLIACLLIFLSIQPIHAYTNINIELYSQYAYLYDRDTSLVYMEKKSNEKIYPASMTKILTVSLALDYITDLQEVVTIKQADFKGVVEEGATVAGLFPGEKVTYEDLLYGALLPSGADACQALARLIFGDVDHMVTAMNEKVIELGLQQTHFMNVTGLHDEKHYTTAHEMALILNHALQNKEFVKVFEARSYKSSKGNHQWISSLQNAKDNKDMDVSLINGGKSGFTDEAGLTYASTMTIDQHRLILVTAKAEDRRKRNHIRDAATVSQYMDQSFHNVVLYKKDEEIDTFWVLKSFQGSYQMKAQQDISLLVEKTINKSDLDIQVNIQKWKEAPIYKGDGLAIISVNYQGEPIYKYIETMPETIQSSTAAIVLHYGIIIGFPGLCIFIIGLKIYQRKKKKV</sequence>
<comment type="similarity">
    <text evidence="3 15">Belongs to the peptidase S11 family.</text>
</comment>
<feature type="transmembrane region" description="Helical" evidence="16">
    <location>
        <begin position="377"/>
        <end position="399"/>
    </location>
</feature>
<evidence type="ECO:0000256" key="16">
    <source>
        <dbReference type="SAM" id="Phobius"/>
    </source>
</evidence>
<feature type="active site" description="Acyl-ester intermediate" evidence="13">
    <location>
        <position position="60"/>
    </location>
</feature>
<dbReference type="SUPFAM" id="SSF69189">
    <property type="entry name" value="Penicillin-binding protein associated domain"/>
    <property type="match status" value="1"/>
</dbReference>
<feature type="signal peptide" evidence="17">
    <location>
        <begin position="1"/>
        <end position="23"/>
    </location>
</feature>
<evidence type="ECO:0000256" key="13">
    <source>
        <dbReference type="PIRSR" id="PIRSR618044-1"/>
    </source>
</evidence>
<dbReference type="Gene3D" id="3.40.710.10">
    <property type="entry name" value="DD-peptidase/beta-lactamase superfamily"/>
    <property type="match status" value="1"/>
</dbReference>
<dbReference type="InterPro" id="IPR001967">
    <property type="entry name" value="Peptidase_S11_N"/>
</dbReference>
<evidence type="ECO:0000259" key="18">
    <source>
        <dbReference type="Pfam" id="PF00768"/>
    </source>
</evidence>
<dbReference type="eggNOG" id="COG1686">
    <property type="taxonomic scope" value="Bacteria"/>
</dbReference>
<feature type="binding site" evidence="14">
    <location>
        <position position="228"/>
    </location>
    <ligand>
        <name>substrate</name>
    </ligand>
</feature>
<dbReference type="SUPFAM" id="SSF56601">
    <property type="entry name" value="beta-lactamase/transpeptidase-like"/>
    <property type="match status" value="1"/>
</dbReference>
<evidence type="ECO:0000256" key="6">
    <source>
        <dbReference type="ARBA" id="ARBA00022670"/>
    </source>
</evidence>
<evidence type="ECO:0000256" key="1">
    <source>
        <dbReference type="ARBA" id="ARBA00003217"/>
    </source>
</evidence>
<evidence type="ECO:0000256" key="3">
    <source>
        <dbReference type="ARBA" id="ARBA00007164"/>
    </source>
</evidence>
<comment type="pathway">
    <text evidence="2">Cell wall biogenesis; peptidoglycan biosynthesis.</text>
</comment>
<dbReference type="GO" id="GO:0006508">
    <property type="term" value="P:proteolysis"/>
    <property type="evidence" value="ECO:0007669"/>
    <property type="project" value="UniProtKB-KW"/>
</dbReference>
<evidence type="ECO:0000313" key="21">
    <source>
        <dbReference type="Proteomes" id="UP000003157"/>
    </source>
</evidence>
<evidence type="ECO:0000256" key="4">
    <source>
        <dbReference type="ARBA" id="ARBA00012448"/>
    </source>
</evidence>
<dbReference type="OrthoDB" id="9791132at2"/>
<comment type="catalytic activity">
    <reaction evidence="12">
        <text>Preferential cleavage: (Ac)2-L-Lys-D-Ala-|-D-Ala. Also transpeptidation of peptidyl-alanyl moieties that are N-acyl substituents of D-alanine.</text>
        <dbReference type="EC" id="3.4.16.4"/>
    </reaction>
</comment>
<evidence type="ECO:0000256" key="15">
    <source>
        <dbReference type="RuleBase" id="RU004016"/>
    </source>
</evidence>
<dbReference type="Pfam" id="PF00768">
    <property type="entry name" value="Peptidase_S11"/>
    <property type="match status" value="1"/>
</dbReference>
<evidence type="ECO:0000256" key="12">
    <source>
        <dbReference type="ARBA" id="ARBA00034000"/>
    </source>
</evidence>
<evidence type="ECO:0000256" key="11">
    <source>
        <dbReference type="ARBA" id="ARBA00023316"/>
    </source>
</evidence>
<evidence type="ECO:0000256" key="9">
    <source>
        <dbReference type="ARBA" id="ARBA00022960"/>
    </source>
</evidence>
<evidence type="ECO:0000256" key="8">
    <source>
        <dbReference type="ARBA" id="ARBA00022801"/>
    </source>
</evidence>
<feature type="domain" description="Peptidase S11 D-alanyl-D-alanine carboxypeptidase A N-terminal" evidence="18">
    <location>
        <begin position="30"/>
        <end position="257"/>
    </location>
</feature>
<evidence type="ECO:0000256" key="7">
    <source>
        <dbReference type="ARBA" id="ARBA00022729"/>
    </source>
</evidence>
<dbReference type="PANTHER" id="PTHR21581">
    <property type="entry name" value="D-ALANYL-D-ALANINE CARBOXYPEPTIDASE"/>
    <property type="match status" value="1"/>
</dbReference>
<dbReference type="RefSeq" id="WP_008789473.1">
    <property type="nucleotide sequence ID" value="NZ_AKCB01000001.1"/>
</dbReference>
<dbReference type="InterPro" id="IPR015956">
    <property type="entry name" value="Peniciliin-bd_prot_C_sf"/>
</dbReference>
<keyword evidence="21" id="KW-1185">Reference proteome</keyword>
<evidence type="ECO:0000256" key="14">
    <source>
        <dbReference type="PIRSR" id="PIRSR618044-2"/>
    </source>
</evidence>
<evidence type="ECO:0000256" key="17">
    <source>
        <dbReference type="SAM" id="SignalP"/>
    </source>
</evidence>
<dbReference type="PANTHER" id="PTHR21581:SF6">
    <property type="entry name" value="TRAFFICKING PROTEIN PARTICLE COMPLEX SUBUNIT 12"/>
    <property type="match status" value="1"/>
</dbReference>
<dbReference type="InterPro" id="IPR037167">
    <property type="entry name" value="Peptidase_S11_C_sf"/>
</dbReference>
<dbReference type="Gene3D" id="2.60.410.10">
    <property type="entry name" value="D-Ala-D-Ala carboxypeptidase, C-terminal domain"/>
    <property type="match status" value="1"/>
</dbReference>
<evidence type="ECO:0000313" key="20">
    <source>
        <dbReference type="EMBL" id="EFW04102.1"/>
    </source>
</evidence>
<dbReference type="GO" id="GO:0071555">
    <property type="term" value="P:cell wall organization"/>
    <property type="evidence" value="ECO:0007669"/>
    <property type="project" value="UniProtKB-KW"/>
</dbReference>
<dbReference type="MEROPS" id="S11.004"/>
<dbReference type="PRINTS" id="PR00725">
    <property type="entry name" value="DADACBPTASE1"/>
</dbReference>
<dbReference type="Pfam" id="PF07943">
    <property type="entry name" value="PBP5_C"/>
    <property type="match status" value="1"/>
</dbReference>
<comment type="function">
    <text evidence="1">Removes C-terminal D-alanyl residues from sugar-peptide cell wall precursors.</text>
</comment>
<keyword evidence="11" id="KW-0961">Cell wall biogenesis/degradation</keyword>
<keyword evidence="16" id="KW-1133">Transmembrane helix</keyword>
<feature type="chain" id="PRO_5003218360" description="serine-type D-Ala-D-Ala carboxypeptidase" evidence="17">
    <location>
        <begin position="24"/>
        <end position="406"/>
    </location>
</feature>